<gene>
    <name evidence="6" type="ORF">SAMN04489730_6447</name>
</gene>
<dbReference type="InterPro" id="IPR001670">
    <property type="entry name" value="ADH_Fe/GldA"/>
</dbReference>
<sequence length="350" mass="35820">MTRAFVHENLPGRVVFGAGARHRLPGELERAGLRRPLVVCAPGEADLAAELAPPGAELHPRAAMHVPAAVAAEAVAAAAGADSCVAVGGGSAVGLAKAVAKETGVPVAAVPTTYSGSEMTPIWGITDETGKTTGRDPKVRPVLVVYDPELTLSLPPEFSVTSGMNALAHVAEALYAPDCSPVTALVAKESARVTAAALPRVSADPLNLDARADLLYGSWLAGTALGATTMSLHHKLCHILGGAFDLPHAPVHTAVLPHVLAVNLPAAPTARAALESAWNTPDPAGHVFRLAQGLGAEMSLKALGLPENGIDAVIDRTLAAPYANPVPVTEAVLRRLLHTAFTGGRPTEDS</sequence>
<evidence type="ECO:0000256" key="2">
    <source>
        <dbReference type="ARBA" id="ARBA00023002"/>
    </source>
</evidence>
<organism evidence="6 7">
    <name type="scientific">Amycolatopsis australiensis</name>
    <dbReference type="NCBI Taxonomy" id="546364"/>
    <lineage>
        <taxon>Bacteria</taxon>
        <taxon>Bacillati</taxon>
        <taxon>Actinomycetota</taxon>
        <taxon>Actinomycetes</taxon>
        <taxon>Pseudonocardiales</taxon>
        <taxon>Pseudonocardiaceae</taxon>
        <taxon>Amycolatopsis</taxon>
    </lineage>
</organism>
<dbReference type="SUPFAM" id="SSF56796">
    <property type="entry name" value="Dehydroquinate synthase-like"/>
    <property type="match status" value="1"/>
</dbReference>
<protein>
    <submittedName>
        <fullName evidence="6">Maleylacetate reductase</fullName>
    </submittedName>
</protein>
<dbReference type="GO" id="GO:0004022">
    <property type="term" value="F:alcohol dehydrogenase (NAD+) activity"/>
    <property type="evidence" value="ECO:0007669"/>
    <property type="project" value="TreeGrafter"/>
</dbReference>
<keyword evidence="3" id="KW-0520">NAD</keyword>
<evidence type="ECO:0000256" key="1">
    <source>
        <dbReference type="ARBA" id="ARBA00007358"/>
    </source>
</evidence>
<dbReference type="CDD" id="cd08177">
    <property type="entry name" value="MAR"/>
    <property type="match status" value="1"/>
</dbReference>
<evidence type="ECO:0000259" key="4">
    <source>
        <dbReference type="Pfam" id="PF00465"/>
    </source>
</evidence>
<dbReference type="Gene3D" id="3.40.50.1970">
    <property type="match status" value="1"/>
</dbReference>
<keyword evidence="2" id="KW-0560">Oxidoreductase</keyword>
<dbReference type="STRING" id="546364.SAMN04489730_6447"/>
<dbReference type="PANTHER" id="PTHR11496:SF102">
    <property type="entry name" value="ALCOHOL DEHYDROGENASE 4"/>
    <property type="match status" value="1"/>
</dbReference>
<dbReference type="OrthoDB" id="3812122at2"/>
<reference evidence="7" key="1">
    <citation type="submission" date="2016-11" db="EMBL/GenBank/DDBJ databases">
        <authorList>
            <person name="Varghese N."/>
            <person name="Submissions S."/>
        </authorList>
    </citation>
    <scope>NUCLEOTIDE SEQUENCE [LARGE SCALE GENOMIC DNA]</scope>
    <source>
        <strain evidence="7">DSM 44671</strain>
    </source>
</reference>
<dbReference type="Gene3D" id="1.20.1090.10">
    <property type="entry name" value="Dehydroquinate synthase-like - alpha domain"/>
    <property type="match status" value="1"/>
</dbReference>
<evidence type="ECO:0000313" key="7">
    <source>
        <dbReference type="Proteomes" id="UP000182740"/>
    </source>
</evidence>
<name>A0A1K1SQF7_9PSEU</name>
<dbReference type="Proteomes" id="UP000182740">
    <property type="component" value="Unassembled WGS sequence"/>
</dbReference>
<feature type="domain" description="Fe-containing alcohol dehydrogenase-like C-terminal" evidence="5">
    <location>
        <begin position="160"/>
        <end position="340"/>
    </location>
</feature>
<evidence type="ECO:0000313" key="6">
    <source>
        <dbReference type="EMBL" id="SFW86632.1"/>
    </source>
</evidence>
<dbReference type="RefSeq" id="WP_072479775.1">
    <property type="nucleotide sequence ID" value="NZ_FPJG01000006.1"/>
</dbReference>
<dbReference type="InterPro" id="IPR034786">
    <property type="entry name" value="MAR"/>
</dbReference>
<dbReference type="AlphaFoldDB" id="A0A1K1SQF7"/>
<proteinExistence type="inferred from homology"/>
<feature type="domain" description="Alcohol dehydrogenase iron-type/glycerol dehydrogenase GldA" evidence="4">
    <location>
        <begin position="11"/>
        <end position="148"/>
    </location>
</feature>
<dbReference type="Pfam" id="PF00465">
    <property type="entry name" value="Fe-ADH"/>
    <property type="match status" value="1"/>
</dbReference>
<dbReference type="InterPro" id="IPR056798">
    <property type="entry name" value="ADH_Fe_C"/>
</dbReference>
<comment type="similarity">
    <text evidence="1">Belongs to the iron-containing alcohol dehydrogenase family.</text>
</comment>
<dbReference type="GO" id="GO:0018506">
    <property type="term" value="F:maleylacetate reductase activity"/>
    <property type="evidence" value="ECO:0007669"/>
    <property type="project" value="InterPro"/>
</dbReference>
<dbReference type="GO" id="GO:0046872">
    <property type="term" value="F:metal ion binding"/>
    <property type="evidence" value="ECO:0007669"/>
    <property type="project" value="InterPro"/>
</dbReference>
<evidence type="ECO:0000259" key="5">
    <source>
        <dbReference type="Pfam" id="PF25137"/>
    </source>
</evidence>
<accession>A0A1K1SQF7</accession>
<dbReference type="PANTHER" id="PTHR11496">
    <property type="entry name" value="ALCOHOL DEHYDROGENASE"/>
    <property type="match status" value="1"/>
</dbReference>
<dbReference type="Pfam" id="PF25137">
    <property type="entry name" value="ADH_Fe_C"/>
    <property type="match status" value="1"/>
</dbReference>
<dbReference type="InterPro" id="IPR039697">
    <property type="entry name" value="Alcohol_dehydrogenase_Fe"/>
</dbReference>
<keyword evidence="7" id="KW-1185">Reference proteome</keyword>
<dbReference type="EMBL" id="FPJG01000006">
    <property type="protein sequence ID" value="SFW86632.1"/>
    <property type="molecule type" value="Genomic_DNA"/>
</dbReference>
<evidence type="ECO:0000256" key="3">
    <source>
        <dbReference type="ARBA" id="ARBA00023027"/>
    </source>
</evidence>